<feature type="region of interest" description="Disordered" evidence="1">
    <location>
        <begin position="113"/>
        <end position="153"/>
    </location>
</feature>
<sequence length="278" mass="31009">RGFPSLSSCPWVELYLAFWTYCVYLPICVFPAVQIPLLQLEPTARDTSESTGRVLRPNAHLELRKVTREEFAAQLKDITDASFFLPAVNECNRAPPAQPEYSFLVSVNEHLPSPVTPSSKDSKDESFDDFTSIDNPQANFPGTYQSTPKSEQKKRVEELSIETINKPSDLKHIASSATTLTTPIKQEEIYPKLPEAAPIIPQPPSIPSHNPAQAYAHQPTNHTCKPSNPRKLPLTPNLFQQSPHRNPLPCLRPHIACQYAARIACPNSTEKPRSYATS</sequence>
<evidence type="ECO:0000256" key="1">
    <source>
        <dbReference type="SAM" id="MobiDB-lite"/>
    </source>
</evidence>
<evidence type="ECO:0000256" key="2">
    <source>
        <dbReference type="SAM" id="Phobius"/>
    </source>
</evidence>
<feature type="compositionally biased region" description="Polar residues" evidence="1">
    <location>
        <begin position="132"/>
        <end position="149"/>
    </location>
</feature>
<reference evidence="3 4" key="1">
    <citation type="submission" date="2014-04" db="EMBL/GenBank/DDBJ databases">
        <authorList>
            <consortium name="DOE Joint Genome Institute"/>
            <person name="Kuo A."/>
            <person name="Ruytinx J."/>
            <person name="Rineau F."/>
            <person name="Colpaert J."/>
            <person name="Kohler A."/>
            <person name="Nagy L.G."/>
            <person name="Floudas D."/>
            <person name="Copeland A."/>
            <person name="Barry K.W."/>
            <person name="Cichocki N."/>
            <person name="Veneault-Fourrey C."/>
            <person name="LaButti K."/>
            <person name="Lindquist E.A."/>
            <person name="Lipzen A."/>
            <person name="Lundell T."/>
            <person name="Morin E."/>
            <person name="Murat C."/>
            <person name="Sun H."/>
            <person name="Tunlid A."/>
            <person name="Henrissat B."/>
            <person name="Grigoriev I.V."/>
            <person name="Hibbett D.S."/>
            <person name="Martin F."/>
            <person name="Nordberg H.P."/>
            <person name="Cantor M.N."/>
            <person name="Hua S.X."/>
        </authorList>
    </citation>
    <scope>NUCLEOTIDE SEQUENCE [LARGE SCALE GENOMIC DNA]</scope>
    <source>
        <strain evidence="3 4">UH-Slu-Lm8-n1</strain>
    </source>
</reference>
<protein>
    <submittedName>
        <fullName evidence="3">Uncharacterized protein</fullName>
    </submittedName>
</protein>
<evidence type="ECO:0000313" key="3">
    <source>
        <dbReference type="EMBL" id="KIK33145.1"/>
    </source>
</evidence>
<accession>A0A0C9Z6K4</accession>
<dbReference type="Proteomes" id="UP000054485">
    <property type="component" value="Unassembled WGS sequence"/>
</dbReference>
<proteinExistence type="predicted"/>
<dbReference type="HOGENOM" id="CLU_1003112_0_0_1"/>
<feature type="transmembrane region" description="Helical" evidence="2">
    <location>
        <begin position="12"/>
        <end position="33"/>
    </location>
</feature>
<evidence type="ECO:0000313" key="4">
    <source>
        <dbReference type="Proteomes" id="UP000054485"/>
    </source>
</evidence>
<dbReference type="EMBL" id="KN836013">
    <property type="protein sequence ID" value="KIK33145.1"/>
    <property type="molecule type" value="Genomic_DNA"/>
</dbReference>
<keyword evidence="2" id="KW-0472">Membrane</keyword>
<organism evidence="3 4">
    <name type="scientific">Suillus luteus UH-Slu-Lm8-n1</name>
    <dbReference type="NCBI Taxonomy" id="930992"/>
    <lineage>
        <taxon>Eukaryota</taxon>
        <taxon>Fungi</taxon>
        <taxon>Dikarya</taxon>
        <taxon>Basidiomycota</taxon>
        <taxon>Agaricomycotina</taxon>
        <taxon>Agaricomycetes</taxon>
        <taxon>Agaricomycetidae</taxon>
        <taxon>Boletales</taxon>
        <taxon>Suillineae</taxon>
        <taxon>Suillaceae</taxon>
        <taxon>Suillus</taxon>
    </lineage>
</organism>
<dbReference type="InParanoid" id="A0A0C9Z6K4"/>
<keyword evidence="2" id="KW-0812">Transmembrane</keyword>
<reference evidence="4" key="2">
    <citation type="submission" date="2015-01" db="EMBL/GenBank/DDBJ databases">
        <title>Evolutionary Origins and Diversification of the Mycorrhizal Mutualists.</title>
        <authorList>
            <consortium name="DOE Joint Genome Institute"/>
            <consortium name="Mycorrhizal Genomics Consortium"/>
            <person name="Kohler A."/>
            <person name="Kuo A."/>
            <person name="Nagy L.G."/>
            <person name="Floudas D."/>
            <person name="Copeland A."/>
            <person name="Barry K.W."/>
            <person name="Cichocki N."/>
            <person name="Veneault-Fourrey C."/>
            <person name="LaButti K."/>
            <person name="Lindquist E.A."/>
            <person name="Lipzen A."/>
            <person name="Lundell T."/>
            <person name="Morin E."/>
            <person name="Murat C."/>
            <person name="Riley R."/>
            <person name="Ohm R."/>
            <person name="Sun H."/>
            <person name="Tunlid A."/>
            <person name="Henrissat B."/>
            <person name="Grigoriev I.V."/>
            <person name="Hibbett D.S."/>
            <person name="Martin F."/>
        </authorList>
    </citation>
    <scope>NUCLEOTIDE SEQUENCE [LARGE SCALE GENOMIC DNA]</scope>
    <source>
        <strain evidence="4">UH-Slu-Lm8-n1</strain>
    </source>
</reference>
<keyword evidence="4" id="KW-1185">Reference proteome</keyword>
<gene>
    <name evidence="3" type="ORF">CY34DRAFT_18559</name>
</gene>
<dbReference type="AlphaFoldDB" id="A0A0C9Z6K4"/>
<name>A0A0C9Z6K4_9AGAM</name>
<keyword evidence="2" id="KW-1133">Transmembrane helix</keyword>
<feature type="non-terminal residue" evidence="3">
    <location>
        <position position="1"/>
    </location>
</feature>